<accession>A0A1B1B4A8</accession>
<name>A0A1B1B4A8_9ACTN</name>
<dbReference type="AlphaFoldDB" id="A0A1B1B4A8"/>
<dbReference type="EMBL" id="CP016279">
    <property type="protein sequence ID" value="ANP53640.1"/>
    <property type="molecule type" value="Genomic_DNA"/>
</dbReference>
<dbReference type="STRING" id="68214.AVL59_32505"/>
<evidence type="ECO:0000313" key="1">
    <source>
        <dbReference type="EMBL" id="ANP53640.1"/>
    </source>
</evidence>
<sequence length="79" mass="8378">MTDMNTALEDALAGVLAEHERGLLARAVVVAEVLDEDGERSLSILTTPRVMEWDALGLCRYGVLSIEGPAAAYFAGGDL</sequence>
<gene>
    <name evidence="1" type="ORF">AVL59_32505</name>
</gene>
<protein>
    <submittedName>
        <fullName evidence="1">Uncharacterized protein</fullName>
    </submittedName>
</protein>
<dbReference type="Proteomes" id="UP000092659">
    <property type="component" value="Chromosome"/>
</dbReference>
<dbReference type="KEGG" id="sgs:AVL59_32505"/>
<evidence type="ECO:0000313" key="2">
    <source>
        <dbReference type="Proteomes" id="UP000092659"/>
    </source>
</evidence>
<reference evidence="1 2" key="1">
    <citation type="submission" date="2016-06" db="EMBL/GenBank/DDBJ databases">
        <title>Complete genome sequence of Streptomyces griseochromogenes ATCC 14511, the Blasticidin S producer.</title>
        <authorList>
            <person name="Wu L."/>
        </authorList>
    </citation>
    <scope>NUCLEOTIDE SEQUENCE [LARGE SCALE GENOMIC DNA]</scope>
    <source>
        <strain evidence="1 2">ATCC 14511</strain>
    </source>
</reference>
<organism evidence="1 2">
    <name type="scientific">Streptomyces griseochromogenes</name>
    <dbReference type="NCBI Taxonomy" id="68214"/>
    <lineage>
        <taxon>Bacteria</taxon>
        <taxon>Bacillati</taxon>
        <taxon>Actinomycetota</taxon>
        <taxon>Actinomycetes</taxon>
        <taxon>Kitasatosporales</taxon>
        <taxon>Streptomycetaceae</taxon>
        <taxon>Streptomyces</taxon>
    </lineage>
</organism>
<proteinExistence type="predicted"/>